<feature type="transmembrane region" description="Helical" evidence="5">
    <location>
        <begin position="70"/>
        <end position="90"/>
    </location>
</feature>
<keyword evidence="4 5" id="KW-0472">Membrane</keyword>
<accession>A0A9D7SWI2</accession>
<gene>
    <name evidence="6" type="ORF">IPP15_18830</name>
</gene>
<organism evidence="6 7">
    <name type="scientific">Candidatus Opimibacter skivensis</name>
    <dbReference type="NCBI Taxonomy" id="2982028"/>
    <lineage>
        <taxon>Bacteria</taxon>
        <taxon>Pseudomonadati</taxon>
        <taxon>Bacteroidota</taxon>
        <taxon>Saprospiria</taxon>
        <taxon>Saprospirales</taxon>
        <taxon>Saprospiraceae</taxon>
        <taxon>Candidatus Opimibacter</taxon>
    </lineage>
</organism>
<feature type="transmembrane region" description="Helical" evidence="5">
    <location>
        <begin position="7"/>
        <end position="26"/>
    </location>
</feature>
<sequence>MSHVLDLLGRLLMSAIFFYEAIDTIMFAEHTKMTMAQYKITWQPDLLIYITITFLSIGALMLLTGYRVKLGVWLLLIYWLPVTFIVYSFWNDPVETQRLNAIYFMRNIAIAGGLLVVASHGAGKYSIRRLLTLSKIPHSET</sequence>
<protein>
    <submittedName>
        <fullName evidence="6">DoxX family protein</fullName>
    </submittedName>
</protein>
<dbReference type="InterPro" id="IPR032808">
    <property type="entry name" value="DoxX"/>
</dbReference>
<comment type="subcellular location">
    <subcellularLocation>
        <location evidence="1">Membrane</location>
        <topology evidence="1">Multi-pass membrane protein</topology>
    </subcellularLocation>
</comment>
<proteinExistence type="predicted"/>
<evidence type="ECO:0000313" key="6">
    <source>
        <dbReference type="EMBL" id="MBK9984392.1"/>
    </source>
</evidence>
<dbReference type="Pfam" id="PF07681">
    <property type="entry name" value="DoxX"/>
    <property type="match status" value="1"/>
</dbReference>
<dbReference type="Proteomes" id="UP000808337">
    <property type="component" value="Unassembled WGS sequence"/>
</dbReference>
<feature type="transmembrane region" description="Helical" evidence="5">
    <location>
        <begin position="46"/>
        <end position="63"/>
    </location>
</feature>
<evidence type="ECO:0000256" key="4">
    <source>
        <dbReference type="ARBA" id="ARBA00023136"/>
    </source>
</evidence>
<evidence type="ECO:0000313" key="7">
    <source>
        <dbReference type="Proteomes" id="UP000808337"/>
    </source>
</evidence>
<dbReference type="EMBL" id="JADKGY010000029">
    <property type="protein sequence ID" value="MBK9984392.1"/>
    <property type="molecule type" value="Genomic_DNA"/>
</dbReference>
<feature type="transmembrane region" description="Helical" evidence="5">
    <location>
        <begin position="102"/>
        <end position="122"/>
    </location>
</feature>
<evidence type="ECO:0000256" key="3">
    <source>
        <dbReference type="ARBA" id="ARBA00022989"/>
    </source>
</evidence>
<keyword evidence="2 5" id="KW-0812">Transmembrane</keyword>
<dbReference type="AlphaFoldDB" id="A0A9D7SWI2"/>
<evidence type="ECO:0000256" key="1">
    <source>
        <dbReference type="ARBA" id="ARBA00004141"/>
    </source>
</evidence>
<name>A0A9D7SWI2_9BACT</name>
<evidence type="ECO:0000256" key="2">
    <source>
        <dbReference type="ARBA" id="ARBA00022692"/>
    </source>
</evidence>
<evidence type="ECO:0000256" key="5">
    <source>
        <dbReference type="SAM" id="Phobius"/>
    </source>
</evidence>
<keyword evidence="3 5" id="KW-1133">Transmembrane helix</keyword>
<reference evidence="6 7" key="1">
    <citation type="submission" date="2020-10" db="EMBL/GenBank/DDBJ databases">
        <title>Connecting structure to function with the recovery of over 1000 high-quality activated sludge metagenome-assembled genomes encoding full-length rRNA genes using long-read sequencing.</title>
        <authorList>
            <person name="Singleton C.M."/>
            <person name="Petriglieri F."/>
            <person name="Kristensen J.M."/>
            <person name="Kirkegaard R.H."/>
            <person name="Michaelsen T.Y."/>
            <person name="Andersen M.H."/>
            <person name="Karst S.M."/>
            <person name="Dueholm M.S."/>
            <person name="Nielsen P.H."/>
            <person name="Albertsen M."/>
        </authorList>
    </citation>
    <scope>NUCLEOTIDE SEQUENCE [LARGE SCALE GENOMIC DNA]</scope>
    <source>
        <strain evidence="6">Ribe_18-Q3-R11-54_MAXAC.273</strain>
    </source>
</reference>
<dbReference type="GO" id="GO:0016020">
    <property type="term" value="C:membrane"/>
    <property type="evidence" value="ECO:0007669"/>
    <property type="project" value="UniProtKB-SubCell"/>
</dbReference>
<comment type="caution">
    <text evidence="6">The sequence shown here is derived from an EMBL/GenBank/DDBJ whole genome shotgun (WGS) entry which is preliminary data.</text>
</comment>